<feature type="region of interest" description="Disordered" evidence="1">
    <location>
        <begin position="1"/>
        <end position="41"/>
    </location>
</feature>
<comment type="caution">
    <text evidence="2">The sequence shown here is derived from an EMBL/GenBank/DDBJ whole genome shotgun (WGS) entry which is preliminary data.</text>
</comment>
<name>A0A1R3HA90_COCAP</name>
<gene>
    <name evidence="2" type="ORF">CCACVL1_20671</name>
</gene>
<reference evidence="2 3" key="1">
    <citation type="submission" date="2013-09" db="EMBL/GenBank/DDBJ databases">
        <title>Corchorus capsularis genome sequencing.</title>
        <authorList>
            <person name="Alam M."/>
            <person name="Haque M.S."/>
            <person name="Islam M.S."/>
            <person name="Emdad E.M."/>
            <person name="Islam M.M."/>
            <person name="Ahmed B."/>
            <person name="Halim A."/>
            <person name="Hossen Q.M.M."/>
            <person name="Hossain M.Z."/>
            <person name="Ahmed R."/>
            <person name="Khan M.M."/>
            <person name="Islam R."/>
            <person name="Rashid M.M."/>
            <person name="Khan S.A."/>
            <person name="Rahman M.S."/>
            <person name="Alam M."/>
        </authorList>
    </citation>
    <scope>NUCLEOTIDE SEQUENCE [LARGE SCALE GENOMIC DNA]</scope>
    <source>
        <strain evidence="3">cv. CVL-1</strain>
        <tissue evidence="2">Whole seedling</tissue>
    </source>
</reference>
<dbReference type="AlphaFoldDB" id="A0A1R3HA90"/>
<protein>
    <submittedName>
        <fullName evidence="2">Uncharacterized protein</fullName>
    </submittedName>
</protein>
<accession>A0A1R3HA90</accession>
<feature type="compositionally biased region" description="Polar residues" evidence="1">
    <location>
        <begin position="1"/>
        <end position="23"/>
    </location>
</feature>
<dbReference type="Proteomes" id="UP000188268">
    <property type="component" value="Unassembled WGS sequence"/>
</dbReference>
<evidence type="ECO:0000313" key="3">
    <source>
        <dbReference type="Proteomes" id="UP000188268"/>
    </source>
</evidence>
<dbReference type="Gramene" id="OMO67241">
    <property type="protein sequence ID" value="OMO67241"/>
    <property type="gene ID" value="CCACVL1_20671"/>
</dbReference>
<proteinExistence type="predicted"/>
<dbReference type="EMBL" id="AWWV01012435">
    <property type="protein sequence ID" value="OMO67241.1"/>
    <property type="molecule type" value="Genomic_DNA"/>
</dbReference>
<evidence type="ECO:0000313" key="2">
    <source>
        <dbReference type="EMBL" id="OMO67241.1"/>
    </source>
</evidence>
<sequence>MASARNGDNQNAAAHVYLQSSDEGTFDGVKRNEFTKPQTIQ</sequence>
<keyword evidence="3" id="KW-1185">Reference proteome</keyword>
<organism evidence="2 3">
    <name type="scientific">Corchorus capsularis</name>
    <name type="common">Jute</name>
    <dbReference type="NCBI Taxonomy" id="210143"/>
    <lineage>
        <taxon>Eukaryota</taxon>
        <taxon>Viridiplantae</taxon>
        <taxon>Streptophyta</taxon>
        <taxon>Embryophyta</taxon>
        <taxon>Tracheophyta</taxon>
        <taxon>Spermatophyta</taxon>
        <taxon>Magnoliopsida</taxon>
        <taxon>eudicotyledons</taxon>
        <taxon>Gunneridae</taxon>
        <taxon>Pentapetalae</taxon>
        <taxon>rosids</taxon>
        <taxon>malvids</taxon>
        <taxon>Malvales</taxon>
        <taxon>Malvaceae</taxon>
        <taxon>Grewioideae</taxon>
        <taxon>Apeibeae</taxon>
        <taxon>Corchorus</taxon>
    </lineage>
</organism>
<evidence type="ECO:0000256" key="1">
    <source>
        <dbReference type="SAM" id="MobiDB-lite"/>
    </source>
</evidence>